<evidence type="ECO:0000256" key="4">
    <source>
        <dbReference type="ARBA" id="ARBA00022679"/>
    </source>
</evidence>
<dbReference type="Gene3D" id="3.40.50.150">
    <property type="entry name" value="Vaccinia Virus protein VP39"/>
    <property type="match status" value="1"/>
</dbReference>
<evidence type="ECO:0000256" key="8">
    <source>
        <dbReference type="ARBA" id="ARBA00023015"/>
    </source>
</evidence>
<reference evidence="13" key="1">
    <citation type="submission" date="2021-12" db="EMBL/GenBank/DDBJ databases">
        <authorList>
            <person name="King R."/>
        </authorList>
    </citation>
    <scope>NUCLEOTIDE SEQUENCE</scope>
</reference>
<feature type="binding site" evidence="11">
    <location>
        <position position="151"/>
    </location>
    <ligand>
        <name>S-adenosyl-L-methionine</name>
        <dbReference type="ChEBI" id="CHEBI:59789"/>
    </ligand>
</feature>
<keyword evidence="3 11" id="KW-0489">Methyltransferase</keyword>
<keyword evidence="5 11" id="KW-0949">S-adenosyl-L-methionine</keyword>
<dbReference type="PROSITE" id="PS51689">
    <property type="entry name" value="SAM_RNA_A_N6_MT"/>
    <property type="match status" value="1"/>
</dbReference>
<evidence type="ECO:0000256" key="1">
    <source>
        <dbReference type="ARBA" id="ARBA00004173"/>
    </source>
</evidence>
<evidence type="ECO:0000256" key="12">
    <source>
        <dbReference type="RuleBase" id="RU362106"/>
    </source>
</evidence>
<accession>A0A9N9WCP4</accession>
<dbReference type="GO" id="GO:0000179">
    <property type="term" value="F:rRNA (adenine-N6,N6-)-dimethyltransferase activity"/>
    <property type="evidence" value="ECO:0007669"/>
    <property type="project" value="UniProtKB-UniRule"/>
</dbReference>
<gene>
    <name evidence="13" type="ORF">DIATSA_LOCUS7075</name>
</gene>
<keyword evidence="14" id="KW-1185">Reference proteome</keyword>
<sequence length="433" mass="50261">MLAMLLKMNNICRSYTIKYMKKLQQRQSSMKTEQKNTKVANDVINYLQNIPEYTGLLENLPKSLLRKYRTPENMYLINKNTADKILNTLKPHIRPENPIIEVNPGMGFLSEKLITNLNNNLYMFETSNHFLPQLSRLKDEHPHKVECKVADFFGMWKLAFQDKMDNGNRIKELLGDLSTHDNNRIVKIIGAMPGLNFIKHLINNIVFHDMNNHLGKPDLFITMPGYNYEFLTDSQVQTGKHKSLPALFQLLFDFKVLGSVPKAHFLPWTYPPNIKKLSVMDECNMYLVNITQKDKLPCQSEYLPLLWYFFKPHVFSMSTKVIPMLEQWIPGCGVWLISGQDPPDTNKNISPGEDDAELPHMTIFTEFGDLTLKQKVTVFKRFVSWPEFEQSPFKVTMENNLPKFVLHLDDDGKDNIGTHIEEDMEHSDTEMDA</sequence>
<organism evidence="13 14">
    <name type="scientific">Diatraea saccharalis</name>
    <name type="common">sugarcane borer</name>
    <dbReference type="NCBI Taxonomy" id="40085"/>
    <lineage>
        <taxon>Eukaryota</taxon>
        <taxon>Metazoa</taxon>
        <taxon>Ecdysozoa</taxon>
        <taxon>Arthropoda</taxon>
        <taxon>Hexapoda</taxon>
        <taxon>Insecta</taxon>
        <taxon>Pterygota</taxon>
        <taxon>Neoptera</taxon>
        <taxon>Endopterygota</taxon>
        <taxon>Lepidoptera</taxon>
        <taxon>Glossata</taxon>
        <taxon>Ditrysia</taxon>
        <taxon>Pyraloidea</taxon>
        <taxon>Crambidae</taxon>
        <taxon>Crambinae</taxon>
        <taxon>Diatraea</taxon>
    </lineage>
</organism>
<comment type="subcellular location">
    <subcellularLocation>
        <location evidence="1">Mitochondrion</location>
    </subcellularLocation>
</comment>
<proteinExistence type="inferred from homology"/>
<keyword evidence="2 12" id="KW-0698">rRNA processing</keyword>
<dbReference type="GO" id="GO:0034246">
    <property type="term" value="F:mitochondrial transcription factor activity"/>
    <property type="evidence" value="ECO:0007669"/>
    <property type="project" value="TreeGrafter"/>
</dbReference>
<dbReference type="AlphaFoldDB" id="A0A9N9WCP4"/>
<reference evidence="13" key="2">
    <citation type="submission" date="2022-10" db="EMBL/GenBank/DDBJ databases">
        <authorList>
            <consortium name="ENA_rothamsted_submissions"/>
            <consortium name="culmorum"/>
            <person name="King R."/>
        </authorList>
    </citation>
    <scope>NUCLEOTIDE SEQUENCE</scope>
</reference>
<name>A0A9N9WCP4_9NEOP</name>
<feature type="binding site" evidence="11">
    <location>
        <position position="76"/>
    </location>
    <ligand>
        <name>S-adenosyl-L-methionine</name>
        <dbReference type="ChEBI" id="CHEBI:59789"/>
    </ligand>
</feature>
<dbReference type="GO" id="GO:0006391">
    <property type="term" value="P:transcription initiation at mitochondrial promoter"/>
    <property type="evidence" value="ECO:0007669"/>
    <property type="project" value="TreeGrafter"/>
</dbReference>
<dbReference type="EC" id="2.1.1.-" evidence="12"/>
<dbReference type="PIRSF" id="PIRSF027833">
    <property type="entry name" value="MtTFB2"/>
    <property type="match status" value="1"/>
</dbReference>
<keyword evidence="7" id="KW-0809">Transit peptide</keyword>
<evidence type="ECO:0000256" key="5">
    <source>
        <dbReference type="ARBA" id="ARBA00022691"/>
    </source>
</evidence>
<evidence type="ECO:0000256" key="6">
    <source>
        <dbReference type="ARBA" id="ARBA00022884"/>
    </source>
</evidence>
<keyword evidence="8" id="KW-0805">Transcription regulation</keyword>
<evidence type="ECO:0000256" key="2">
    <source>
        <dbReference type="ARBA" id="ARBA00022552"/>
    </source>
</evidence>
<keyword evidence="6 11" id="KW-0694">RNA-binding</keyword>
<evidence type="ECO:0000256" key="11">
    <source>
        <dbReference type="PROSITE-ProRule" id="PRU01026"/>
    </source>
</evidence>
<dbReference type="SUPFAM" id="SSF53335">
    <property type="entry name" value="S-adenosyl-L-methionine-dependent methyltransferases"/>
    <property type="match status" value="1"/>
</dbReference>
<dbReference type="Pfam" id="PF00398">
    <property type="entry name" value="RrnaAD"/>
    <property type="match status" value="1"/>
</dbReference>
<evidence type="ECO:0000256" key="9">
    <source>
        <dbReference type="ARBA" id="ARBA00023128"/>
    </source>
</evidence>
<keyword evidence="9" id="KW-0496">Mitochondrion</keyword>
<evidence type="ECO:0000256" key="3">
    <source>
        <dbReference type="ARBA" id="ARBA00022603"/>
    </source>
</evidence>
<dbReference type="PANTHER" id="PTHR11727:SF13">
    <property type="entry name" value="DIMETHYLADENOSINE TRANSFERASE 2, MITOCHONDRIAL"/>
    <property type="match status" value="1"/>
</dbReference>
<keyword evidence="10" id="KW-0804">Transcription</keyword>
<keyword evidence="4 11" id="KW-0808">Transferase</keyword>
<evidence type="ECO:0000256" key="10">
    <source>
        <dbReference type="ARBA" id="ARBA00023163"/>
    </source>
</evidence>
<dbReference type="Proteomes" id="UP001153714">
    <property type="component" value="Chromosome 2"/>
</dbReference>
<evidence type="ECO:0000256" key="7">
    <source>
        <dbReference type="ARBA" id="ARBA00022946"/>
    </source>
</evidence>
<dbReference type="InterPro" id="IPR001737">
    <property type="entry name" value="KsgA/Erm"/>
</dbReference>
<evidence type="ECO:0000313" key="13">
    <source>
        <dbReference type="EMBL" id="CAG9789335.1"/>
    </source>
</evidence>
<dbReference type="InterPro" id="IPR029063">
    <property type="entry name" value="SAM-dependent_MTases_sf"/>
</dbReference>
<comment type="similarity">
    <text evidence="11 12">Belongs to the class I-like SAM-binding methyltransferase superfamily. rRNA adenine N(6)-methyltransferase family.</text>
</comment>
<dbReference type="GO" id="GO:0005759">
    <property type="term" value="C:mitochondrial matrix"/>
    <property type="evidence" value="ECO:0007669"/>
    <property type="project" value="TreeGrafter"/>
</dbReference>
<evidence type="ECO:0000313" key="14">
    <source>
        <dbReference type="Proteomes" id="UP001153714"/>
    </source>
</evidence>
<dbReference type="OrthoDB" id="9895503at2759"/>
<dbReference type="EMBL" id="OU893333">
    <property type="protein sequence ID" value="CAG9789335.1"/>
    <property type="molecule type" value="Genomic_DNA"/>
</dbReference>
<comment type="caution">
    <text evidence="11">Lacks conserved residue(s) required for the propagation of feature annotation.</text>
</comment>
<feature type="binding site" evidence="11">
    <location>
        <position position="191"/>
    </location>
    <ligand>
        <name>S-adenosyl-L-methionine</name>
        <dbReference type="ChEBI" id="CHEBI:59789"/>
    </ligand>
</feature>
<dbReference type="GO" id="GO:0003723">
    <property type="term" value="F:RNA binding"/>
    <property type="evidence" value="ECO:0007669"/>
    <property type="project" value="UniProtKB-UniRule"/>
</dbReference>
<dbReference type="PANTHER" id="PTHR11727">
    <property type="entry name" value="DIMETHYLADENOSINE TRANSFERASE"/>
    <property type="match status" value="1"/>
</dbReference>
<protein>
    <recommendedName>
        <fullName evidence="12">rRNA adenine N(6)-methyltransferase</fullName>
        <ecNumber evidence="12">2.1.1.-</ecNumber>
    </recommendedName>
</protein>
<feature type="binding site" evidence="11">
    <location>
        <position position="125"/>
    </location>
    <ligand>
        <name>S-adenosyl-L-methionine</name>
        <dbReference type="ChEBI" id="CHEBI:59789"/>
    </ligand>
</feature>